<evidence type="ECO:0000313" key="6">
    <source>
        <dbReference type="Proteomes" id="UP000283701"/>
    </source>
</evidence>
<evidence type="ECO:0000313" key="3">
    <source>
        <dbReference type="EMBL" id="RGQ45244.1"/>
    </source>
</evidence>
<evidence type="ECO:0000313" key="4">
    <source>
        <dbReference type="EMBL" id="RHF80188.1"/>
    </source>
</evidence>
<reference evidence="6 7" key="2">
    <citation type="submission" date="2018-08" db="EMBL/GenBank/DDBJ databases">
        <title>A genome reference for cultivated species of the human gut microbiota.</title>
        <authorList>
            <person name="Zou Y."/>
            <person name="Xue W."/>
            <person name="Luo G."/>
        </authorList>
    </citation>
    <scope>NUCLEOTIDE SEQUENCE [LARGE SCALE GENOMIC DNA]</scope>
    <source>
        <strain evidence="3 7">AF28-15</strain>
        <strain evidence="4 6">AM23-23AC</strain>
    </source>
</reference>
<evidence type="ECO:0000313" key="5">
    <source>
        <dbReference type="Proteomes" id="UP000095395"/>
    </source>
</evidence>
<dbReference type="Proteomes" id="UP000095395">
    <property type="component" value="Unassembled WGS sequence"/>
</dbReference>
<dbReference type="AlphaFoldDB" id="A0A173WVY6"/>
<organism evidence="2 5">
    <name type="scientific">Roseburia inulinivorans</name>
    <dbReference type="NCBI Taxonomy" id="360807"/>
    <lineage>
        <taxon>Bacteria</taxon>
        <taxon>Bacillati</taxon>
        <taxon>Bacillota</taxon>
        <taxon>Clostridia</taxon>
        <taxon>Lachnospirales</taxon>
        <taxon>Lachnospiraceae</taxon>
        <taxon>Roseburia</taxon>
    </lineage>
</organism>
<dbReference type="EMBL" id="QRHP01000039">
    <property type="protein sequence ID" value="RHF80188.1"/>
    <property type="molecule type" value="Genomic_DNA"/>
</dbReference>
<evidence type="ECO:0000256" key="1">
    <source>
        <dbReference type="SAM" id="SignalP"/>
    </source>
</evidence>
<protein>
    <recommendedName>
        <fullName evidence="8">Immunogenic protein</fullName>
    </recommendedName>
</protein>
<dbReference type="EMBL" id="CYYR01000002">
    <property type="protein sequence ID" value="CUN43759.1"/>
    <property type="molecule type" value="Genomic_DNA"/>
</dbReference>
<dbReference type="Proteomes" id="UP000283738">
    <property type="component" value="Unassembled WGS sequence"/>
</dbReference>
<keyword evidence="1" id="KW-0732">Signal</keyword>
<dbReference type="RefSeq" id="WP_007888275.1">
    <property type="nucleotide sequence ID" value="NZ_CBCTRZ010000033.1"/>
</dbReference>
<feature type="chain" id="PRO_5043136287" description="Immunogenic protein" evidence="1">
    <location>
        <begin position="22"/>
        <end position="112"/>
    </location>
</feature>
<sequence>MRKIIMSLALCALLFTGCGKSDIAKTYEQSEQDGIIKTYYEMKDGTWQCEDTTYQFRLKLDGRMPNSELDSCFVVLTNNENLTFEEVSKSLYSSSFEDIKVMEGSLIVEMIY</sequence>
<reference evidence="2 5" key="1">
    <citation type="submission" date="2015-09" db="EMBL/GenBank/DDBJ databases">
        <authorList>
            <consortium name="Pathogen Informatics"/>
        </authorList>
    </citation>
    <scope>NUCLEOTIDE SEQUENCE [LARGE SCALE GENOMIC DNA]</scope>
    <source>
        <strain evidence="2 5">2789STDY5608835</strain>
    </source>
</reference>
<proteinExistence type="predicted"/>
<accession>A0A173WVY6</accession>
<gene>
    <name evidence="4" type="ORF">DW654_17010</name>
    <name evidence="3" type="ORF">DWY96_15865</name>
    <name evidence="2" type="ORF">ERS852392_00355</name>
</gene>
<feature type="signal peptide" evidence="1">
    <location>
        <begin position="1"/>
        <end position="21"/>
    </location>
</feature>
<evidence type="ECO:0000313" key="7">
    <source>
        <dbReference type="Proteomes" id="UP000283738"/>
    </source>
</evidence>
<dbReference type="GeneID" id="75163756"/>
<name>A0A173WVY6_9FIRM</name>
<evidence type="ECO:0000313" key="2">
    <source>
        <dbReference type="EMBL" id="CUN43759.1"/>
    </source>
</evidence>
<evidence type="ECO:0008006" key="8">
    <source>
        <dbReference type="Google" id="ProtNLM"/>
    </source>
</evidence>
<dbReference type="EMBL" id="QRTF01000050">
    <property type="protein sequence ID" value="RGQ45244.1"/>
    <property type="molecule type" value="Genomic_DNA"/>
</dbReference>
<dbReference type="PROSITE" id="PS51257">
    <property type="entry name" value="PROKAR_LIPOPROTEIN"/>
    <property type="match status" value="1"/>
</dbReference>
<dbReference type="Proteomes" id="UP000283701">
    <property type="component" value="Unassembled WGS sequence"/>
</dbReference>